<organism evidence="3">
    <name type="scientific">Listeria monocytogenes</name>
    <dbReference type="NCBI Taxonomy" id="1639"/>
    <lineage>
        <taxon>Bacteria</taxon>
        <taxon>Bacillati</taxon>
        <taxon>Bacillota</taxon>
        <taxon>Bacilli</taxon>
        <taxon>Bacillales</taxon>
        <taxon>Listeriaceae</taxon>
        <taxon>Listeria</taxon>
    </lineage>
</organism>
<evidence type="ECO:0000259" key="2">
    <source>
        <dbReference type="Pfam" id="PF03432"/>
    </source>
</evidence>
<feature type="compositionally biased region" description="Polar residues" evidence="1">
    <location>
        <begin position="403"/>
        <end position="421"/>
    </location>
</feature>
<reference evidence="3" key="1">
    <citation type="submission" date="2019-06" db="EMBL/GenBank/DDBJ databases">
        <authorList>
            <person name="Ashton P.M."/>
            <person name="Dallman T."/>
            <person name="Nair S."/>
            <person name="De Pinna E."/>
            <person name="Peters T."/>
            <person name="Grant K."/>
        </authorList>
    </citation>
    <scope>NUCLEOTIDE SEQUENCE</scope>
    <source>
        <strain evidence="3">758784</strain>
    </source>
</reference>
<evidence type="ECO:0000256" key="1">
    <source>
        <dbReference type="SAM" id="MobiDB-lite"/>
    </source>
</evidence>
<dbReference type="InterPro" id="IPR005094">
    <property type="entry name" value="Endonuclease_MobA/VirD2"/>
</dbReference>
<feature type="region of interest" description="Disordered" evidence="1">
    <location>
        <begin position="461"/>
        <end position="487"/>
    </location>
</feature>
<gene>
    <name evidence="3" type="ORF">FJ662_15690</name>
</gene>
<feature type="compositionally biased region" description="Polar residues" evidence="1">
    <location>
        <begin position="477"/>
        <end position="487"/>
    </location>
</feature>
<name>A0A6C7PPW6_LISMN</name>
<proteinExistence type="predicted"/>
<feature type="compositionally biased region" description="Basic and acidic residues" evidence="1">
    <location>
        <begin position="381"/>
        <end position="400"/>
    </location>
</feature>
<feature type="region of interest" description="Disordered" evidence="1">
    <location>
        <begin position="813"/>
        <end position="842"/>
    </location>
</feature>
<protein>
    <submittedName>
        <fullName evidence="3">Mobilization protein</fullName>
    </submittedName>
</protein>
<feature type="region of interest" description="Disordered" evidence="1">
    <location>
        <begin position="301"/>
        <end position="348"/>
    </location>
</feature>
<accession>A0A6C7PPW6</accession>
<dbReference type="EMBL" id="AAJEMB010000028">
    <property type="protein sequence ID" value="ECL0171633.1"/>
    <property type="molecule type" value="Genomic_DNA"/>
</dbReference>
<sequence length="842" mass="96695">MKVHIKFLDHGKGSAAHASAYVLDKFDHLGNVRAGVQVLRGDATTFNAVCDASPHLWKYTSGVIAWSKEDDPTNEQIKEVLNEFEKHAFPGLDPSQYHLFAVLHTDDDGSKHIHVLAPRLDIQSGKSLNIAPPGHEKHFDSLRDYFNTKYQWSRPDDLLLMHTTQEPNHIAKLNAQAKNILTSQDIETLTKKQFCKTVDNYVQTLLKTQTAENRADIVECIEQLKGVKSVKQSKTFLTVTLTNGKKHRLKGDFYNEQFEIGLYSERLRAEAESRPTANELAQAIRDAESIRDDYRAKRGTYHSKQHAFTRSTANDNSPQIAPKLDINRNKQFITPSTKRDDSELQGANRRFVDSDSKYRYCGNIKSEIEHRFVFNLTSRPPNDHKRPITGHQDRPNEFREVYSSPSRASHSEPKQTNQQPVSKPFDGKIEQSESISWTPGDSDICSVDSFNQFLFRLSNQKQSENYRSPKANDSTERTSNYQSSQLFEQPTEIRHADRNRPFFDRAKQLIDATKQLVSGAKQAIESTSRFIKDHLDRLQRSRTGITGQNQHFAVAGTGTKSLNLSTQRRIIQNRTGQFFAGFTAELSTQLNEPITNAINTSLKPSEFKQYCEQYGEHRIHTYSTENRSSTGGSGASSLETLATQSLNQYRRRLEDSRQATTAVRNNAWQLNLIDQRFEELTELIKNIRIKPQLASQLKLRYDGYYPDYNIRHERLSKKQDESYRNKNQLGVIDCIAEKADNLKQYTSRASNSLSSYDYEKIEKIIKNDETMLKYLQCEIILEPQNDRFKSQRQAYQNCLDSFEGIKNLIAERKAPIAEKHSDKPSPEPENKPKQNRDFDFDF</sequence>
<feature type="domain" description="MobA/VirD2-like nuclease" evidence="2">
    <location>
        <begin position="58"/>
        <end position="150"/>
    </location>
</feature>
<feature type="compositionally biased region" description="Polar residues" evidence="1">
    <location>
        <begin position="308"/>
        <end position="319"/>
    </location>
</feature>
<evidence type="ECO:0000313" key="3">
    <source>
        <dbReference type="EMBL" id="ECL0171633.1"/>
    </source>
</evidence>
<comment type="caution">
    <text evidence="3">The sequence shown here is derived from an EMBL/GenBank/DDBJ whole genome shotgun (WGS) entry which is preliminary data.</text>
</comment>
<feature type="region of interest" description="Disordered" evidence="1">
    <location>
        <begin position="377"/>
        <end position="437"/>
    </location>
</feature>
<dbReference type="AlphaFoldDB" id="A0A6C7PPW6"/>
<dbReference type="Pfam" id="PF03432">
    <property type="entry name" value="Relaxase"/>
    <property type="match status" value="1"/>
</dbReference>